<evidence type="ECO:0000256" key="2">
    <source>
        <dbReference type="ARBA" id="ARBA00023125"/>
    </source>
</evidence>
<dbReference type="InterPro" id="IPR010982">
    <property type="entry name" value="Lambda_DNA-bd_dom_sf"/>
</dbReference>
<dbReference type="GO" id="GO:0000976">
    <property type="term" value="F:transcription cis-regulatory region binding"/>
    <property type="evidence" value="ECO:0007669"/>
    <property type="project" value="TreeGrafter"/>
</dbReference>
<feature type="domain" description="HTH lacI-type" evidence="4">
    <location>
        <begin position="14"/>
        <end position="68"/>
    </location>
</feature>
<dbReference type="InterPro" id="IPR028082">
    <property type="entry name" value="Peripla_BP_I"/>
</dbReference>
<protein>
    <submittedName>
        <fullName evidence="5">Transcriptional regulator, LacI family</fullName>
    </submittedName>
</protein>
<evidence type="ECO:0000256" key="3">
    <source>
        <dbReference type="ARBA" id="ARBA00023163"/>
    </source>
</evidence>
<gene>
    <name evidence="5" type="ORF">SAMN04489807_0855</name>
</gene>
<keyword evidence="3" id="KW-0804">Transcription</keyword>
<evidence type="ECO:0000256" key="1">
    <source>
        <dbReference type="ARBA" id="ARBA00023015"/>
    </source>
</evidence>
<dbReference type="EMBL" id="FNSQ01000005">
    <property type="protein sequence ID" value="SEB46141.1"/>
    <property type="molecule type" value="Genomic_DNA"/>
</dbReference>
<evidence type="ECO:0000313" key="5">
    <source>
        <dbReference type="EMBL" id="SEB46141.1"/>
    </source>
</evidence>
<dbReference type="Gene3D" id="3.40.50.2300">
    <property type="match status" value="2"/>
</dbReference>
<dbReference type="Proteomes" id="UP000183750">
    <property type="component" value="Unassembled WGS sequence"/>
</dbReference>
<dbReference type="SUPFAM" id="SSF53822">
    <property type="entry name" value="Periplasmic binding protein-like I"/>
    <property type="match status" value="1"/>
</dbReference>
<dbReference type="PANTHER" id="PTHR30146:SF109">
    <property type="entry name" value="HTH-TYPE TRANSCRIPTIONAL REGULATOR GALS"/>
    <property type="match status" value="1"/>
</dbReference>
<dbReference type="SMART" id="SM00354">
    <property type="entry name" value="HTH_LACI"/>
    <property type="match status" value="1"/>
</dbReference>
<dbReference type="SUPFAM" id="SSF47413">
    <property type="entry name" value="lambda repressor-like DNA-binding domains"/>
    <property type="match status" value="1"/>
</dbReference>
<dbReference type="InterPro" id="IPR000843">
    <property type="entry name" value="HTH_LacI"/>
</dbReference>
<evidence type="ECO:0000259" key="4">
    <source>
        <dbReference type="PROSITE" id="PS50932"/>
    </source>
</evidence>
<reference evidence="6" key="1">
    <citation type="submission" date="2016-10" db="EMBL/GenBank/DDBJ databases">
        <authorList>
            <person name="Varghese N."/>
            <person name="Submissions S."/>
        </authorList>
    </citation>
    <scope>NUCLEOTIDE SEQUENCE [LARGE SCALE GENOMIC DNA]</scope>
    <source>
        <strain evidence="6">DSM 16089</strain>
    </source>
</reference>
<proteinExistence type="predicted"/>
<dbReference type="Pfam" id="PF00532">
    <property type="entry name" value="Peripla_BP_1"/>
    <property type="match status" value="1"/>
</dbReference>
<keyword evidence="2" id="KW-0238">DNA-binding</keyword>
<dbReference type="PROSITE" id="PS50932">
    <property type="entry name" value="HTH_LACI_2"/>
    <property type="match status" value="1"/>
</dbReference>
<evidence type="ECO:0000313" key="6">
    <source>
        <dbReference type="Proteomes" id="UP000183750"/>
    </source>
</evidence>
<dbReference type="Gene3D" id="1.10.260.40">
    <property type="entry name" value="lambda repressor-like DNA-binding domains"/>
    <property type="match status" value="1"/>
</dbReference>
<dbReference type="PANTHER" id="PTHR30146">
    <property type="entry name" value="LACI-RELATED TRANSCRIPTIONAL REPRESSOR"/>
    <property type="match status" value="1"/>
</dbReference>
<dbReference type="AlphaFoldDB" id="A0A1H4JIM1"/>
<sequence length="349" mass="37097">MTTMSTPAAQRPRATMKHVAALAGVGVKTVSRVINDEPNVTPATAERVWNAVRELDYQLDLQAGSLRRADGRTRTLGLLVGSVDNPFAGAIHRAVEDIAAARGVAVFASSMDDDAGRESEAVRAFLQRRVDGLILTTASDHPEYLSLLRDRGLPVVYVDREPMESDVDTVASDNRAGAAAGTAHLVAHGHRRIALLTDRLDLVTARERRLGYLDALAQAGIPVSEELIVTGLHDAKDAAAALGRLLSSHEPPTAVFSAQNLITIGALHALRDAGRSHSVALVGFDDVALADLLDPGVTVVAQDPQQIGARAADRVFARLEGVEDSPSRIVVPVRLITRGSGEIEPPERS</sequence>
<name>A0A1H4JIM1_9MICO</name>
<dbReference type="CDD" id="cd06267">
    <property type="entry name" value="PBP1_LacI_sugar_binding-like"/>
    <property type="match status" value="1"/>
</dbReference>
<organism evidence="5 6">
    <name type="scientific">Microbacterium hydrocarbonoxydans</name>
    <dbReference type="NCBI Taxonomy" id="273678"/>
    <lineage>
        <taxon>Bacteria</taxon>
        <taxon>Bacillati</taxon>
        <taxon>Actinomycetota</taxon>
        <taxon>Actinomycetes</taxon>
        <taxon>Micrococcales</taxon>
        <taxon>Microbacteriaceae</taxon>
        <taxon>Microbacterium</taxon>
    </lineage>
</organism>
<accession>A0A1H4JIM1</accession>
<dbReference type="InterPro" id="IPR001761">
    <property type="entry name" value="Peripla_BP/Lac1_sug-bd_dom"/>
</dbReference>
<keyword evidence="1" id="KW-0805">Transcription regulation</keyword>
<dbReference type="CDD" id="cd01392">
    <property type="entry name" value="HTH_LacI"/>
    <property type="match status" value="1"/>
</dbReference>
<keyword evidence="6" id="KW-1185">Reference proteome</keyword>
<dbReference type="Pfam" id="PF00356">
    <property type="entry name" value="LacI"/>
    <property type="match status" value="1"/>
</dbReference>
<dbReference type="GO" id="GO:0003700">
    <property type="term" value="F:DNA-binding transcription factor activity"/>
    <property type="evidence" value="ECO:0007669"/>
    <property type="project" value="TreeGrafter"/>
</dbReference>